<feature type="domain" description="O-methyltransferase C-terminal" evidence="4">
    <location>
        <begin position="188"/>
        <end position="396"/>
    </location>
</feature>
<evidence type="ECO:0000313" key="7">
    <source>
        <dbReference type="Proteomes" id="UP000799772"/>
    </source>
</evidence>
<proteinExistence type="predicted"/>
<protein>
    <submittedName>
        <fullName evidence="6">S-adenosyl-L-methionine-dependent methyltransferase</fullName>
    </submittedName>
</protein>
<evidence type="ECO:0000313" key="6">
    <source>
        <dbReference type="EMBL" id="KAF2093822.1"/>
    </source>
</evidence>
<dbReference type="PANTHER" id="PTHR43712:SF5">
    <property type="entry name" value="O-METHYLTRANSFERASE ASQN-RELATED"/>
    <property type="match status" value="1"/>
</dbReference>
<name>A0A9P4M411_9PEZI</name>
<dbReference type="Gene3D" id="3.40.50.150">
    <property type="entry name" value="Vaccinia Virus protein VP39"/>
    <property type="match status" value="1"/>
</dbReference>
<dbReference type="GO" id="GO:0032259">
    <property type="term" value="P:methylation"/>
    <property type="evidence" value="ECO:0007669"/>
    <property type="project" value="UniProtKB-KW"/>
</dbReference>
<keyword evidence="2" id="KW-0808">Transferase</keyword>
<feature type="domain" description="O-methyltransferase dimerisation" evidence="5">
    <location>
        <begin position="78"/>
        <end position="152"/>
    </location>
</feature>
<dbReference type="InterPro" id="IPR029063">
    <property type="entry name" value="SAM-dependent_MTases_sf"/>
</dbReference>
<keyword evidence="3" id="KW-0949">S-adenosyl-L-methionine</keyword>
<evidence type="ECO:0000256" key="1">
    <source>
        <dbReference type="ARBA" id="ARBA00022603"/>
    </source>
</evidence>
<sequence>MEVAVSLETIAKQIQDLTKNVSTYLQNNGHPQPSLSVNGPADFPRDSPEVAEARGKLIEQTQLLRDLLMGPSDYIRHITNSYVDVACIHWITHFNIAKHVPLDQPISYADLASAANVPLSQLRQVLRYASTIHLFTEPTPGHVAHTSVSRLLRDSPPVIDYVGHCVEFSATIVAKMVEATEKFQGSQEPNETAFNLAFDTPLPMFGWMGQHPEVAQRFKRLMVGMTKSEKYSPRYLGECYDWSALESGKVVDIGGSSGHCSIVIAKQAPKLKLIVQDLPHVVAANKDSLPEELRQQISFMPHDFFAPQPVEDADVYLFSQIFHDWSDKYCVKILQNVIPVMKKGAKIVIRDQVVPPPGSLEKWVEKEMRMVDIFMMTNFNAKERELSDWEKLFAEADPRLRIAKMVKPPTSVFTIMEIELREDGNSAALATNGVNGSH</sequence>
<evidence type="ECO:0000259" key="5">
    <source>
        <dbReference type="Pfam" id="PF08100"/>
    </source>
</evidence>
<dbReference type="PROSITE" id="PS51683">
    <property type="entry name" value="SAM_OMT_II"/>
    <property type="match status" value="1"/>
</dbReference>
<dbReference type="InterPro" id="IPR016461">
    <property type="entry name" value="COMT-like"/>
</dbReference>
<dbReference type="AlphaFoldDB" id="A0A9P4M411"/>
<dbReference type="GO" id="GO:0008171">
    <property type="term" value="F:O-methyltransferase activity"/>
    <property type="evidence" value="ECO:0007669"/>
    <property type="project" value="InterPro"/>
</dbReference>
<dbReference type="SUPFAM" id="SSF53335">
    <property type="entry name" value="S-adenosyl-L-methionine-dependent methyltransferases"/>
    <property type="match status" value="1"/>
</dbReference>
<dbReference type="Gene3D" id="1.10.10.10">
    <property type="entry name" value="Winged helix-like DNA-binding domain superfamily/Winged helix DNA-binding domain"/>
    <property type="match status" value="1"/>
</dbReference>
<reference evidence="6" key="1">
    <citation type="journal article" date="2020" name="Stud. Mycol.">
        <title>101 Dothideomycetes genomes: a test case for predicting lifestyles and emergence of pathogens.</title>
        <authorList>
            <person name="Haridas S."/>
            <person name="Albert R."/>
            <person name="Binder M."/>
            <person name="Bloem J."/>
            <person name="Labutti K."/>
            <person name="Salamov A."/>
            <person name="Andreopoulos B."/>
            <person name="Baker S."/>
            <person name="Barry K."/>
            <person name="Bills G."/>
            <person name="Bluhm B."/>
            <person name="Cannon C."/>
            <person name="Castanera R."/>
            <person name="Culley D."/>
            <person name="Daum C."/>
            <person name="Ezra D."/>
            <person name="Gonzalez J."/>
            <person name="Henrissat B."/>
            <person name="Kuo A."/>
            <person name="Liang C."/>
            <person name="Lipzen A."/>
            <person name="Lutzoni F."/>
            <person name="Magnuson J."/>
            <person name="Mondo S."/>
            <person name="Nolan M."/>
            <person name="Ohm R."/>
            <person name="Pangilinan J."/>
            <person name="Park H.-J."/>
            <person name="Ramirez L."/>
            <person name="Alfaro M."/>
            <person name="Sun H."/>
            <person name="Tritt A."/>
            <person name="Yoshinaga Y."/>
            <person name="Zwiers L.-H."/>
            <person name="Turgeon B."/>
            <person name="Goodwin S."/>
            <person name="Spatafora J."/>
            <person name="Crous P."/>
            <person name="Grigoriev I."/>
        </authorList>
    </citation>
    <scope>NUCLEOTIDE SEQUENCE</scope>
    <source>
        <strain evidence="6">CBS 133067</strain>
    </source>
</reference>
<evidence type="ECO:0000256" key="2">
    <source>
        <dbReference type="ARBA" id="ARBA00022679"/>
    </source>
</evidence>
<evidence type="ECO:0000259" key="4">
    <source>
        <dbReference type="Pfam" id="PF00891"/>
    </source>
</evidence>
<dbReference type="InterPro" id="IPR001077">
    <property type="entry name" value="COMT_C"/>
</dbReference>
<dbReference type="CDD" id="cd02440">
    <property type="entry name" value="AdoMet_MTases"/>
    <property type="match status" value="1"/>
</dbReference>
<dbReference type="EMBL" id="ML978136">
    <property type="protein sequence ID" value="KAF2093822.1"/>
    <property type="molecule type" value="Genomic_DNA"/>
</dbReference>
<dbReference type="InterPro" id="IPR036388">
    <property type="entry name" value="WH-like_DNA-bd_sf"/>
</dbReference>
<keyword evidence="7" id="KW-1185">Reference proteome</keyword>
<gene>
    <name evidence="6" type="ORF">NA57DRAFT_47469</name>
</gene>
<comment type="caution">
    <text evidence="6">The sequence shown here is derived from an EMBL/GenBank/DDBJ whole genome shotgun (WGS) entry which is preliminary data.</text>
</comment>
<dbReference type="PANTHER" id="PTHR43712">
    <property type="entry name" value="PUTATIVE (AFU_ORTHOLOGUE AFUA_4G14580)-RELATED"/>
    <property type="match status" value="1"/>
</dbReference>
<dbReference type="Proteomes" id="UP000799772">
    <property type="component" value="Unassembled WGS sequence"/>
</dbReference>
<dbReference type="InterPro" id="IPR012967">
    <property type="entry name" value="COMT_dimerisation"/>
</dbReference>
<dbReference type="InterPro" id="IPR036390">
    <property type="entry name" value="WH_DNA-bd_sf"/>
</dbReference>
<dbReference type="Pfam" id="PF08100">
    <property type="entry name" value="Dimerisation"/>
    <property type="match status" value="1"/>
</dbReference>
<accession>A0A9P4M411</accession>
<dbReference type="Pfam" id="PF00891">
    <property type="entry name" value="Methyltransf_2"/>
    <property type="match status" value="1"/>
</dbReference>
<organism evidence="6 7">
    <name type="scientific">Rhizodiscina lignyota</name>
    <dbReference type="NCBI Taxonomy" id="1504668"/>
    <lineage>
        <taxon>Eukaryota</taxon>
        <taxon>Fungi</taxon>
        <taxon>Dikarya</taxon>
        <taxon>Ascomycota</taxon>
        <taxon>Pezizomycotina</taxon>
        <taxon>Dothideomycetes</taxon>
        <taxon>Pleosporomycetidae</taxon>
        <taxon>Aulographales</taxon>
        <taxon>Rhizodiscinaceae</taxon>
        <taxon>Rhizodiscina</taxon>
    </lineage>
</organism>
<keyword evidence="1 6" id="KW-0489">Methyltransferase</keyword>
<dbReference type="OrthoDB" id="1606438at2759"/>
<dbReference type="SUPFAM" id="SSF46785">
    <property type="entry name" value="Winged helix' DNA-binding domain"/>
    <property type="match status" value="1"/>
</dbReference>
<evidence type="ECO:0000256" key="3">
    <source>
        <dbReference type="ARBA" id="ARBA00022691"/>
    </source>
</evidence>